<reference evidence="2 3" key="1">
    <citation type="submission" date="2019-11" db="EMBL/GenBank/DDBJ databases">
        <authorList>
            <person name="Hylling O."/>
            <person name="Hansen L.H."/>
            <person name="Johansen A."/>
        </authorList>
    </citation>
    <scope>NUCLEOTIDE SEQUENCE [LARGE SCALE GENOMIC DNA]</scope>
</reference>
<accession>A0A6M3T892</accession>
<dbReference type="Proteomes" id="UP000501971">
    <property type="component" value="Segment"/>
</dbReference>
<dbReference type="EMBL" id="MN734439">
    <property type="protein sequence ID" value="QJD54536.1"/>
    <property type="molecule type" value="Genomic_DNA"/>
</dbReference>
<evidence type="ECO:0000313" key="2">
    <source>
        <dbReference type="EMBL" id="QJD54536.1"/>
    </source>
</evidence>
<keyword evidence="3" id="KW-1185">Reference proteome</keyword>
<evidence type="ECO:0000256" key="1">
    <source>
        <dbReference type="SAM" id="MobiDB-lite"/>
    </source>
</evidence>
<organism evidence="2 3">
    <name type="scientific">Sphingomonas phage Kharn</name>
    <dbReference type="NCBI Taxonomy" id="2686312"/>
    <lineage>
        <taxon>Viruses</taxon>
        <taxon>Duplodnaviria</taxon>
        <taxon>Heunggongvirae</taxon>
        <taxon>Uroviricota</taxon>
        <taxon>Caudoviricetes</taxon>
        <taxon>Johnpaulvirinae</taxon>
        <taxon>Kharnvirus</taxon>
        <taxon>Kharnvirus kharn</taxon>
    </lineage>
</organism>
<name>A0A6M3T892_9CAUD</name>
<dbReference type="KEGG" id="vg:79585608"/>
<feature type="region of interest" description="Disordered" evidence="1">
    <location>
        <begin position="92"/>
        <end position="111"/>
    </location>
</feature>
<dbReference type="GeneID" id="79585608"/>
<protein>
    <submittedName>
        <fullName evidence="2">Uncharacterized protein</fullName>
    </submittedName>
</protein>
<dbReference type="RefSeq" id="YP_010738242.1">
    <property type="nucleotide sequence ID" value="NC_073024.1"/>
</dbReference>
<sequence length="111" mass="12206">MFIGISVAYFSTSTKRPDEYVMRYFDASRIVVVSPGPLDGHVSFSVDEGGYEGPSVYMTDSYDCGGLVELIMQARMRPAEFLPSLYVGKRAKPEDGPNNVAWSAPGREKDA</sequence>
<evidence type="ECO:0000313" key="3">
    <source>
        <dbReference type="Proteomes" id="UP000501971"/>
    </source>
</evidence>
<proteinExistence type="predicted"/>